<dbReference type="InterPro" id="IPR011043">
    <property type="entry name" value="Gal_Oxase/kelch_b-propeller"/>
</dbReference>
<feature type="domain" description="BTB" evidence="3">
    <location>
        <begin position="35"/>
        <end position="102"/>
    </location>
</feature>
<evidence type="ECO:0000256" key="1">
    <source>
        <dbReference type="ARBA" id="ARBA00022441"/>
    </source>
</evidence>
<dbReference type="SMART" id="SM00612">
    <property type="entry name" value="Kelch"/>
    <property type="match status" value="6"/>
</dbReference>
<dbReference type="EMBL" id="CALNXJ010000010">
    <property type="protein sequence ID" value="CAH3106024.1"/>
    <property type="molecule type" value="Genomic_DNA"/>
</dbReference>
<keyword evidence="1" id="KW-0880">Kelch repeat</keyword>
<proteinExistence type="predicted"/>
<name>A0AAU9W8P9_9CNID</name>
<dbReference type="InterPro" id="IPR000210">
    <property type="entry name" value="BTB/POZ_dom"/>
</dbReference>
<dbReference type="Pfam" id="PF00651">
    <property type="entry name" value="BTB"/>
    <property type="match status" value="1"/>
</dbReference>
<dbReference type="Gene3D" id="3.30.710.10">
    <property type="entry name" value="Potassium Channel Kv1.1, Chain A"/>
    <property type="match status" value="1"/>
</dbReference>
<protein>
    <recommendedName>
        <fullName evidence="3">BTB domain-containing protein</fullName>
    </recommendedName>
</protein>
<dbReference type="Gene3D" id="2.120.10.80">
    <property type="entry name" value="Kelch-type beta propeller"/>
    <property type="match status" value="2"/>
</dbReference>
<dbReference type="SUPFAM" id="SSF117281">
    <property type="entry name" value="Kelch motif"/>
    <property type="match status" value="1"/>
</dbReference>
<keyword evidence="5" id="KW-1185">Reference proteome</keyword>
<dbReference type="InterPro" id="IPR011333">
    <property type="entry name" value="SKP1/BTB/POZ_sf"/>
</dbReference>
<dbReference type="Proteomes" id="UP001159428">
    <property type="component" value="Unassembled WGS sequence"/>
</dbReference>
<accession>A0AAU9W8P9</accession>
<dbReference type="Pfam" id="PF01344">
    <property type="entry name" value="Kelch_1"/>
    <property type="match status" value="1"/>
</dbReference>
<organism evidence="4 5">
    <name type="scientific">Pocillopora meandrina</name>
    <dbReference type="NCBI Taxonomy" id="46732"/>
    <lineage>
        <taxon>Eukaryota</taxon>
        <taxon>Metazoa</taxon>
        <taxon>Cnidaria</taxon>
        <taxon>Anthozoa</taxon>
        <taxon>Hexacorallia</taxon>
        <taxon>Scleractinia</taxon>
        <taxon>Astrocoeniina</taxon>
        <taxon>Pocilloporidae</taxon>
        <taxon>Pocillopora</taxon>
    </lineage>
</organism>
<gene>
    <name evidence="4" type="ORF">PMEA_00002120</name>
</gene>
<dbReference type="FunFam" id="1.25.40.420:FF:000001">
    <property type="entry name" value="Kelch-like family member 12"/>
    <property type="match status" value="1"/>
</dbReference>
<dbReference type="PIRSF" id="PIRSF037037">
    <property type="entry name" value="Kelch-like_protein_gigaxonin"/>
    <property type="match status" value="1"/>
</dbReference>
<dbReference type="InterPro" id="IPR017096">
    <property type="entry name" value="BTB-kelch_protein"/>
</dbReference>
<dbReference type="InterPro" id="IPR011705">
    <property type="entry name" value="BACK"/>
</dbReference>
<dbReference type="InterPro" id="IPR015915">
    <property type="entry name" value="Kelch-typ_b-propeller"/>
</dbReference>
<dbReference type="SUPFAM" id="SSF50965">
    <property type="entry name" value="Galactose oxidase, central domain"/>
    <property type="match status" value="1"/>
</dbReference>
<keyword evidence="2" id="KW-0677">Repeat</keyword>
<dbReference type="Pfam" id="PF24681">
    <property type="entry name" value="Kelch_KLHDC2_KLHL20_DRC7"/>
    <property type="match status" value="1"/>
</dbReference>
<evidence type="ECO:0000259" key="3">
    <source>
        <dbReference type="PROSITE" id="PS50097"/>
    </source>
</evidence>
<evidence type="ECO:0000256" key="2">
    <source>
        <dbReference type="ARBA" id="ARBA00022737"/>
    </source>
</evidence>
<dbReference type="InterPro" id="IPR006652">
    <property type="entry name" value="Kelch_1"/>
</dbReference>
<dbReference type="Gene3D" id="1.25.40.420">
    <property type="match status" value="1"/>
</dbReference>
<sequence>MAENASKEPRNTAKSPYCWDMMRLLDNARKEGELTDVTMRVEGQTFPAHRCVLAASSQFFHGLFTNDMKEKSASIVNIEGIPVSVMNELLSYLYTGEVQMSEANVDDLIASANYLLLPRLKNIACKFKERHMSATNCVATFLYAEKYDCKELKTYAGELIKQNFATVGKSKEFVQISCHQIKDLISSDDLVTGTEEEVFEFILEWIAQNQDEKEQHFAELFRLVRLSSISDQYLYTKLMCHELVQANGECKEILMDEIRWRALFSGQQISRQKPRTCLQTHEDAIITCGGLSPDERIRNLTVCYVPATKIWYELAPMLNRRFRHGLASCRGYVYAIGGKGEDSVYNSVERYDPRTNSWGFVAPLPQRVTLMGAATLQGLLYVTGGIAFSSEHGGRRCDTAQRYNPSTNSWTVVAPLKRRKSSVCLVSDTHYLYCIGGLADDGFLSDVDRYDPKLNVWTQMAPIGEQRGCACGVCLENKIYLFGGTVDPFSLNALVSCEVYDITLNEWQSIAPLQVPRFHGSAVLLRDQVYLFGGTGSQSVDRQNSRMVECYDIKSNTWLDAHSMPYNETYFRGCPVSMFKDLLQSVNKVTTLPQSS</sequence>
<dbReference type="PANTHER" id="PTHR24412">
    <property type="entry name" value="KELCH PROTEIN"/>
    <property type="match status" value="1"/>
</dbReference>
<dbReference type="SMART" id="SM00225">
    <property type="entry name" value="BTB"/>
    <property type="match status" value="1"/>
</dbReference>
<evidence type="ECO:0000313" key="4">
    <source>
        <dbReference type="EMBL" id="CAH3106024.1"/>
    </source>
</evidence>
<reference evidence="4 5" key="1">
    <citation type="submission" date="2022-05" db="EMBL/GenBank/DDBJ databases">
        <authorList>
            <consortium name="Genoscope - CEA"/>
            <person name="William W."/>
        </authorList>
    </citation>
    <scope>NUCLEOTIDE SEQUENCE [LARGE SCALE GENOMIC DNA]</scope>
</reference>
<evidence type="ECO:0000313" key="5">
    <source>
        <dbReference type="Proteomes" id="UP001159428"/>
    </source>
</evidence>
<dbReference type="PANTHER" id="PTHR24412:SF497">
    <property type="entry name" value="KELCH-LIKE PROTEIN 18"/>
    <property type="match status" value="1"/>
</dbReference>
<dbReference type="SMART" id="SM00875">
    <property type="entry name" value="BACK"/>
    <property type="match status" value="1"/>
</dbReference>
<comment type="caution">
    <text evidence="4">The sequence shown here is derived from an EMBL/GenBank/DDBJ whole genome shotgun (WGS) entry which is preliminary data.</text>
</comment>
<dbReference type="SUPFAM" id="SSF54695">
    <property type="entry name" value="POZ domain"/>
    <property type="match status" value="1"/>
</dbReference>
<dbReference type="AlphaFoldDB" id="A0AAU9W8P9"/>
<dbReference type="Pfam" id="PF07707">
    <property type="entry name" value="BACK"/>
    <property type="match status" value="1"/>
</dbReference>
<dbReference type="PROSITE" id="PS50097">
    <property type="entry name" value="BTB"/>
    <property type="match status" value="1"/>
</dbReference>